<accession>A0ABN7UT59</accession>
<organism evidence="1 2">
    <name type="scientific">Gigaspora margarita</name>
    <dbReference type="NCBI Taxonomy" id="4874"/>
    <lineage>
        <taxon>Eukaryota</taxon>
        <taxon>Fungi</taxon>
        <taxon>Fungi incertae sedis</taxon>
        <taxon>Mucoromycota</taxon>
        <taxon>Glomeromycotina</taxon>
        <taxon>Glomeromycetes</taxon>
        <taxon>Diversisporales</taxon>
        <taxon>Gigasporaceae</taxon>
        <taxon>Gigaspora</taxon>
    </lineage>
</organism>
<name>A0ABN7UT59_GIGMA</name>
<proteinExistence type="predicted"/>
<keyword evidence="2" id="KW-1185">Reference proteome</keyword>
<evidence type="ECO:0000313" key="2">
    <source>
        <dbReference type="Proteomes" id="UP000789901"/>
    </source>
</evidence>
<dbReference type="EMBL" id="CAJVQB010005797">
    <property type="protein sequence ID" value="CAG8670221.1"/>
    <property type="molecule type" value="Genomic_DNA"/>
</dbReference>
<gene>
    <name evidence="1" type="ORF">GMARGA_LOCUS10379</name>
</gene>
<sequence length="151" mass="18087">MKKSDFEQLLNNMQAYKGKDSLPAPDFDFLIKNVERFSIQSDESDKRYLFKEFLDDYIEDKILMKLYGQELLKLAYKIQNNNWDEAMEIPFIPDTLLKIVNLYEANDEDILFQKLESIKKEMQRLTDDQRKKIIQKLETSQEITKFIEKAD</sequence>
<protein>
    <submittedName>
        <fullName evidence="1">27575_t:CDS:1</fullName>
    </submittedName>
</protein>
<reference evidence="1 2" key="1">
    <citation type="submission" date="2021-06" db="EMBL/GenBank/DDBJ databases">
        <authorList>
            <person name="Kallberg Y."/>
            <person name="Tangrot J."/>
            <person name="Rosling A."/>
        </authorList>
    </citation>
    <scope>NUCLEOTIDE SEQUENCE [LARGE SCALE GENOMIC DNA]</scope>
    <source>
        <strain evidence="1 2">120-4 pot B 10/14</strain>
    </source>
</reference>
<dbReference type="Proteomes" id="UP000789901">
    <property type="component" value="Unassembled WGS sequence"/>
</dbReference>
<comment type="caution">
    <text evidence="1">The sequence shown here is derived from an EMBL/GenBank/DDBJ whole genome shotgun (WGS) entry which is preliminary data.</text>
</comment>
<evidence type="ECO:0000313" key="1">
    <source>
        <dbReference type="EMBL" id="CAG8670221.1"/>
    </source>
</evidence>